<protein>
    <submittedName>
        <fullName evidence="1">Uncharacterized protein</fullName>
    </submittedName>
</protein>
<name>A0A059J7X3_TRIIM</name>
<keyword evidence="2" id="KW-1185">Reference proteome</keyword>
<dbReference type="EMBL" id="AOKY01000299">
    <property type="protein sequence ID" value="KDB23582.1"/>
    <property type="molecule type" value="Genomic_DNA"/>
</dbReference>
<evidence type="ECO:0000313" key="2">
    <source>
        <dbReference type="Proteomes" id="UP000024533"/>
    </source>
</evidence>
<organism evidence="1 2">
    <name type="scientific">Trichophyton interdigitale (strain MR816)</name>
    <dbReference type="NCBI Taxonomy" id="1215338"/>
    <lineage>
        <taxon>Eukaryota</taxon>
        <taxon>Fungi</taxon>
        <taxon>Dikarya</taxon>
        <taxon>Ascomycota</taxon>
        <taxon>Pezizomycotina</taxon>
        <taxon>Eurotiomycetes</taxon>
        <taxon>Eurotiomycetidae</taxon>
        <taxon>Onygenales</taxon>
        <taxon>Arthrodermataceae</taxon>
        <taxon>Trichophyton</taxon>
    </lineage>
</organism>
<dbReference type="OrthoDB" id="10601338at2759"/>
<dbReference type="AlphaFoldDB" id="A0A059J7X3"/>
<accession>A0A059J7X3</accession>
<dbReference type="HOGENOM" id="CLU_1054445_0_0_1"/>
<reference evidence="1 2" key="1">
    <citation type="submission" date="2014-02" db="EMBL/GenBank/DDBJ databases">
        <title>The Genome Sequence of Trichophyton interdigitale MR816.</title>
        <authorList>
            <consortium name="The Broad Institute Genomics Platform"/>
            <person name="Cuomo C.A."/>
            <person name="White T.C."/>
            <person name="Graser Y."/>
            <person name="Martinez-Rossi N."/>
            <person name="Heitman J."/>
            <person name="Young S.K."/>
            <person name="Zeng Q."/>
            <person name="Gargeya S."/>
            <person name="Abouelleil A."/>
            <person name="Alvarado L."/>
            <person name="Chapman S.B."/>
            <person name="Gainer-Dewar J."/>
            <person name="Goldberg J."/>
            <person name="Griggs A."/>
            <person name="Gujja S."/>
            <person name="Hansen M."/>
            <person name="Howarth C."/>
            <person name="Imamovic A."/>
            <person name="Larimer J."/>
            <person name="Martinez D."/>
            <person name="Murphy C."/>
            <person name="Pearson M.D."/>
            <person name="Persinoti G."/>
            <person name="Poon T."/>
            <person name="Priest M."/>
            <person name="Roberts A.D."/>
            <person name="Saif S."/>
            <person name="Shea T.D."/>
            <person name="Sykes S.N."/>
            <person name="Wortman J."/>
            <person name="Nusbaum C."/>
            <person name="Birren B."/>
        </authorList>
    </citation>
    <scope>NUCLEOTIDE SEQUENCE [LARGE SCALE GENOMIC DNA]</scope>
    <source>
        <strain evidence="1 2">MR816</strain>
    </source>
</reference>
<gene>
    <name evidence="1" type="ORF">H109_04475</name>
</gene>
<sequence length="264" mass="29242">MKRIRAAKCAALRKLVIKIHARAPRLARYHLQGWVMIDWRKGGFVHAGLLLGSPCVRMPVEENRASFPPSWRGDTSPQPCFADALYGSIIMRVVTALGLQSQGNFGRARSKSDLFALKLSYARSSRPGHEPAPSAHQTAGRRFYKAWQPNGGISDCSAEEEDAAIVVVVVVGTTRNGHFYSAASRDLQEVPTLTGRVLRYDFYETLRGILREGDHVGCIYFLGSKHGNSETHGHSAIRRGVLRRTLHASSLDGISYSYTRISLH</sequence>
<dbReference type="Proteomes" id="UP000024533">
    <property type="component" value="Unassembled WGS sequence"/>
</dbReference>
<evidence type="ECO:0000313" key="1">
    <source>
        <dbReference type="EMBL" id="KDB23582.1"/>
    </source>
</evidence>
<proteinExistence type="predicted"/>
<comment type="caution">
    <text evidence="1">The sequence shown here is derived from an EMBL/GenBank/DDBJ whole genome shotgun (WGS) entry which is preliminary data.</text>
</comment>